<evidence type="ECO:0000313" key="3">
    <source>
        <dbReference type="Proteomes" id="UP000274545"/>
    </source>
</evidence>
<evidence type="ECO:0000313" key="2">
    <source>
        <dbReference type="EMBL" id="RUP75883.1"/>
    </source>
</evidence>
<reference evidence="2 3" key="1">
    <citation type="journal article" date="2019" name="Genome Biol. Evol.">
        <title>Toxin and genome evolution in a Drosophila defensive symbiosis.</title>
        <authorList>
            <person name="Ballinger M.J."/>
            <person name="Gawryluk R.M."/>
            <person name="Perlman S.J."/>
        </authorList>
    </citation>
    <scope>NUCLEOTIDE SEQUENCE [LARGE SCALE GENOMIC DNA]</scope>
    <source>
        <strain evidence="3">sNeo</strain>
    </source>
</reference>
<keyword evidence="1" id="KW-0812">Transmembrane</keyword>
<dbReference type="Proteomes" id="UP000274545">
    <property type="component" value="Unassembled WGS sequence"/>
</dbReference>
<name>A0A433ENJ8_9MOLU</name>
<evidence type="ECO:0000256" key="1">
    <source>
        <dbReference type="SAM" id="Phobius"/>
    </source>
</evidence>
<gene>
    <name evidence="2" type="ORF">D6D54_07540</name>
</gene>
<dbReference type="AlphaFoldDB" id="A0A433ENJ8"/>
<organism evidence="2 3">
    <name type="scientific">Spiroplasma poulsonii</name>
    <dbReference type="NCBI Taxonomy" id="2138"/>
    <lineage>
        <taxon>Bacteria</taxon>
        <taxon>Bacillati</taxon>
        <taxon>Mycoplasmatota</taxon>
        <taxon>Mollicutes</taxon>
        <taxon>Entomoplasmatales</taxon>
        <taxon>Spiroplasmataceae</taxon>
        <taxon>Spiroplasma</taxon>
    </lineage>
</organism>
<accession>A0A433ENJ8</accession>
<sequence length="85" mass="9446">MYKNINKLSTVFKNNHTYLIGTFTLFSLFGIVLILLGAITKNINWMWGGVSVIVIGIAFALTLISLGIFAITAAIKERKLTKEKQ</sequence>
<proteinExistence type="predicted"/>
<protein>
    <submittedName>
        <fullName evidence="2">Uncharacterized protein</fullName>
    </submittedName>
</protein>
<dbReference type="RefSeq" id="WP_127093306.1">
    <property type="nucleotide sequence ID" value="NZ_RAHC01000013.1"/>
</dbReference>
<keyword evidence="1" id="KW-1133">Transmembrane helix</keyword>
<feature type="transmembrane region" description="Helical" evidence="1">
    <location>
        <begin position="45"/>
        <end position="75"/>
    </location>
</feature>
<dbReference type="EMBL" id="RAHC01000013">
    <property type="protein sequence ID" value="RUP75883.1"/>
    <property type="molecule type" value="Genomic_DNA"/>
</dbReference>
<feature type="transmembrane region" description="Helical" evidence="1">
    <location>
        <begin position="20"/>
        <end position="39"/>
    </location>
</feature>
<keyword evidence="1" id="KW-0472">Membrane</keyword>
<comment type="caution">
    <text evidence="2">The sequence shown here is derived from an EMBL/GenBank/DDBJ whole genome shotgun (WGS) entry which is preliminary data.</text>
</comment>